<keyword evidence="3" id="KW-1185">Reference proteome</keyword>
<dbReference type="GO" id="GO:0005739">
    <property type="term" value="C:mitochondrion"/>
    <property type="evidence" value="ECO:0007669"/>
    <property type="project" value="TreeGrafter"/>
</dbReference>
<dbReference type="GO" id="GO:0050660">
    <property type="term" value="F:flavin adenine dinucleotide binding"/>
    <property type="evidence" value="ECO:0007669"/>
    <property type="project" value="TreeGrafter"/>
</dbReference>
<dbReference type="InterPro" id="IPR050151">
    <property type="entry name" value="Class-I_Pyr_Nuc-Dis_Oxidored"/>
</dbReference>
<gene>
    <name evidence="2" type="ORF">DFH94DRAFT_688002</name>
</gene>
<evidence type="ECO:0000313" key="3">
    <source>
        <dbReference type="Proteomes" id="UP000759537"/>
    </source>
</evidence>
<reference evidence="2" key="1">
    <citation type="submission" date="2019-10" db="EMBL/GenBank/DDBJ databases">
        <authorList>
            <consortium name="DOE Joint Genome Institute"/>
            <person name="Kuo A."/>
            <person name="Miyauchi S."/>
            <person name="Kiss E."/>
            <person name="Drula E."/>
            <person name="Kohler A."/>
            <person name="Sanchez-Garcia M."/>
            <person name="Andreopoulos B."/>
            <person name="Barry K.W."/>
            <person name="Bonito G."/>
            <person name="Buee M."/>
            <person name="Carver A."/>
            <person name="Chen C."/>
            <person name="Cichocki N."/>
            <person name="Clum A."/>
            <person name="Culley D."/>
            <person name="Crous P.W."/>
            <person name="Fauchery L."/>
            <person name="Girlanda M."/>
            <person name="Hayes R."/>
            <person name="Keri Z."/>
            <person name="LaButti K."/>
            <person name="Lipzen A."/>
            <person name="Lombard V."/>
            <person name="Magnuson J."/>
            <person name="Maillard F."/>
            <person name="Morin E."/>
            <person name="Murat C."/>
            <person name="Nolan M."/>
            <person name="Ohm R."/>
            <person name="Pangilinan J."/>
            <person name="Pereira M."/>
            <person name="Perotto S."/>
            <person name="Peter M."/>
            <person name="Riley R."/>
            <person name="Sitrit Y."/>
            <person name="Stielow B."/>
            <person name="Szollosi G."/>
            <person name="Zifcakova L."/>
            <person name="Stursova M."/>
            <person name="Spatafora J.W."/>
            <person name="Tedersoo L."/>
            <person name="Vaario L.-M."/>
            <person name="Yamada A."/>
            <person name="Yan M."/>
            <person name="Wang P."/>
            <person name="Xu J."/>
            <person name="Bruns T."/>
            <person name="Baldrian P."/>
            <person name="Vilgalys R."/>
            <person name="Henrissat B."/>
            <person name="Grigoriev I.V."/>
            <person name="Hibbett D."/>
            <person name="Nagy L.G."/>
            <person name="Martin F.M."/>
        </authorList>
    </citation>
    <scope>NUCLEOTIDE SEQUENCE</scope>
    <source>
        <strain evidence="2">Prilba</strain>
    </source>
</reference>
<dbReference type="SUPFAM" id="SSF55424">
    <property type="entry name" value="FAD/NAD-linked reductases, dimerisation (C-terminal) domain"/>
    <property type="match status" value="1"/>
</dbReference>
<dbReference type="InterPro" id="IPR016156">
    <property type="entry name" value="FAD/NAD-linked_Rdtase_dimer_sf"/>
</dbReference>
<dbReference type="AlphaFoldDB" id="A0A9P5TE83"/>
<reference evidence="2" key="2">
    <citation type="journal article" date="2020" name="Nat. Commun.">
        <title>Large-scale genome sequencing of mycorrhizal fungi provides insights into the early evolution of symbiotic traits.</title>
        <authorList>
            <person name="Miyauchi S."/>
            <person name="Kiss E."/>
            <person name="Kuo A."/>
            <person name="Drula E."/>
            <person name="Kohler A."/>
            <person name="Sanchez-Garcia M."/>
            <person name="Morin E."/>
            <person name="Andreopoulos B."/>
            <person name="Barry K.W."/>
            <person name="Bonito G."/>
            <person name="Buee M."/>
            <person name="Carver A."/>
            <person name="Chen C."/>
            <person name="Cichocki N."/>
            <person name="Clum A."/>
            <person name="Culley D."/>
            <person name="Crous P.W."/>
            <person name="Fauchery L."/>
            <person name="Girlanda M."/>
            <person name="Hayes R.D."/>
            <person name="Keri Z."/>
            <person name="LaButti K."/>
            <person name="Lipzen A."/>
            <person name="Lombard V."/>
            <person name="Magnuson J."/>
            <person name="Maillard F."/>
            <person name="Murat C."/>
            <person name="Nolan M."/>
            <person name="Ohm R.A."/>
            <person name="Pangilinan J."/>
            <person name="Pereira M.F."/>
            <person name="Perotto S."/>
            <person name="Peter M."/>
            <person name="Pfister S."/>
            <person name="Riley R."/>
            <person name="Sitrit Y."/>
            <person name="Stielow J.B."/>
            <person name="Szollosi G."/>
            <person name="Zifcakova L."/>
            <person name="Stursova M."/>
            <person name="Spatafora J.W."/>
            <person name="Tedersoo L."/>
            <person name="Vaario L.M."/>
            <person name="Yamada A."/>
            <person name="Yan M."/>
            <person name="Wang P."/>
            <person name="Xu J."/>
            <person name="Bruns T."/>
            <person name="Baldrian P."/>
            <person name="Vilgalys R."/>
            <person name="Dunand C."/>
            <person name="Henrissat B."/>
            <person name="Grigoriev I.V."/>
            <person name="Hibbett D."/>
            <person name="Nagy L.G."/>
            <person name="Martin F.M."/>
        </authorList>
    </citation>
    <scope>NUCLEOTIDE SEQUENCE</scope>
    <source>
        <strain evidence="2">Prilba</strain>
    </source>
</reference>
<dbReference type="SUPFAM" id="SSF51905">
    <property type="entry name" value="FAD/NAD(P)-binding domain"/>
    <property type="match status" value="1"/>
</dbReference>
<dbReference type="Gene3D" id="3.30.390.30">
    <property type="match status" value="2"/>
</dbReference>
<proteinExistence type="inferred from homology"/>
<evidence type="ECO:0000256" key="1">
    <source>
        <dbReference type="ARBA" id="ARBA00007532"/>
    </source>
</evidence>
<dbReference type="Proteomes" id="UP000759537">
    <property type="component" value="Unassembled WGS sequence"/>
</dbReference>
<dbReference type="PANTHER" id="PTHR22912:SF151">
    <property type="entry name" value="DIHYDROLIPOYL DEHYDROGENASE, MITOCHONDRIAL"/>
    <property type="match status" value="1"/>
</dbReference>
<dbReference type="InterPro" id="IPR036188">
    <property type="entry name" value="FAD/NAD-bd_sf"/>
</dbReference>
<protein>
    <submittedName>
        <fullName evidence="2">Uncharacterized protein</fullName>
    </submittedName>
</protein>
<dbReference type="EMBL" id="WHVB01000001">
    <property type="protein sequence ID" value="KAF8487490.1"/>
    <property type="molecule type" value="Genomic_DNA"/>
</dbReference>
<dbReference type="GO" id="GO:0006103">
    <property type="term" value="P:2-oxoglutarate metabolic process"/>
    <property type="evidence" value="ECO:0007669"/>
    <property type="project" value="TreeGrafter"/>
</dbReference>
<accession>A0A9P5TE83</accession>
<dbReference type="PANTHER" id="PTHR22912">
    <property type="entry name" value="DISULFIDE OXIDOREDUCTASE"/>
    <property type="match status" value="1"/>
</dbReference>
<dbReference type="GO" id="GO:0004148">
    <property type="term" value="F:dihydrolipoyl dehydrogenase (NADH) activity"/>
    <property type="evidence" value="ECO:0007669"/>
    <property type="project" value="TreeGrafter"/>
</dbReference>
<sequence length="461" mass="50837">MLEAKGDAAQSLTEGVNLLFDQNKLNEGGESTVEGAKNVIRGSEVTLLPGGAIEIDEEQVVSSTGAISLQSVLGKLVVIGGTGLKFKLSTKVLSAEKKDGKVVVTTEAAKDGKQDTLEADVVLVPIDRRPYIKDLNLEKIGVEVDSSGGRRHRSGGVHALGHGRVDYETIPSAVYTHSEVVWVGKMEQDLKKDGVWYKVKILVGETDRILDVHSIGPNAGEMIAEGVLALEYGVSSKEIVLSLYSPYNSELIIKNALEAYKKRTKRDLLAHPLTSELETCDSPTDILAVLQRQVQGLDQSWSGDEQWIKRLDPTASVLFAFSARLGVCDSLEFSPVNVIFAGIGVLFSAAKEVRAGHTLVSTFEYIEMFFRRLEAFTEVRPTAKMMNVIIQIMVEVLSILGIAMMKIKQGRKQGRIEKYWNQLFERASMDHVEHALRRLDYLTQEEVRMAITQILQGDAYC</sequence>
<comment type="caution">
    <text evidence="2">The sequence shown here is derived from an EMBL/GenBank/DDBJ whole genome shotgun (WGS) entry which is preliminary data.</text>
</comment>
<dbReference type="GO" id="GO:0045252">
    <property type="term" value="C:oxoglutarate dehydrogenase complex"/>
    <property type="evidence" value="ECO:0007669"/>
    <property type="project" value="TreeGrafter"/>
</dbReference>
<dbReference type="OrthoDB" id="361797at2759"/>
<organism evidence="2 3">
    <name type="scientific">Russula ochroleuca</name>
    <dbReference type="NCBI Taxonomy" id="152965"/>
    <lineage>
        <taxon>Eukaryota</taxon>
        <taxon>Fungi</taxon>
        <taxon>Dikarya</taxon>
        <taxon>Basidiomycota</taxon>
        <taxon>Agaricomycotina</taxon>
        <taxon>Agaricomycetes</taxon>
        <taxon>Russulales</taxon>
        <taxon>Russulaceae</taxon>
        <taxon>Russula</taxon>
    </lineage>
</organism>
<dbReference type="Gene3D" id="3.50.50.60">
    <property type="entry name" value="FAD/NAD(P)-binding domain"/>
    <property type="match status" value="2"/>
</dbReference>
<name>A0A9P5TE83_9AGAM</name>
<evidence type="ECO:0000313" key="2">
    <source>
        <dbReference type="EMBL" id="KAF8487490.1"/>
    </source>
</evidence>
<comment type="similarity">
    <text evidence="1">Belongs to the class-I pyridine nucleotide-disulfide oxidoreductase family.</text>
</comment>